<sequence>MLLHLRASIFYLTDRQAIFLGQDHVAFSATVLYQSFMFREEFVVGQRASYSGVGILCRSYGDPDTKPFEPFIEIRFADEAAAEHDRTREIAIFDRQPSGGITSNDSAATEIVEQLLFVAPCGIGAQSFIVRMKLRRNQQGRLRRGEKIGGWELAIAAGDIPGARCDGSISFGRDALFQFSWAHVSIHQSQCASVSIPNRVRRVICVRSLSDKA</sequence>
<organism evidence="1">
    <name type="scientific">Burkholderia cenocepacia</name>
    <dbReference type="NCBI Taxonomy" id="95486"/>
    <lineage>
        <taxon>Bacteria</taxon>
        <taxon>Pseudomonadati</taxon>
        <taxon>Pseudomonadota</taxon>
        <taxon>Betaproteobacteria</taxon>
        <taxon>Burkholderiales</taxon>
        <taxon>Burkholderiaceae</taxon>
        <taxon>Burkholderia</taxon>
        <taxon>Burkholderia cepacia complex</taxon>
    </lineage>
</organism>
<dbReference type="EMBL" id="JJOA01000008">
    <property type="protein sequence ID" value="KEA59956.1"/>
    <property type="molecule type" value="Genomic_DNA"/>
</dbReference>
<proteinExistence type="predicted"/>
<comment type="caution">
    <text evidence="1">The sequence shown here is derived from an EMBL/GenBank/DDBJ whole genome shotgun (WGS) entry which is preliminary data.</text>
</comment>
<accession>A0A071MU08</accession>
<name>A0A071MU08_9BURK</name>
<protein>
    <submittedName>
        <fullName evidence="1">Uncharacterized protein</fullName>
    </submittedName>
</protein>
<reference evidence="1" key="1">
    <citation type="submission" date="2014-04" db="EMBL/GenBank/DDBJ databases">
        <title>In planta biocontrol of soil-borne Fusarium wilt of banana through a plant endophytic bacterium, Burkholderia cenocepacia 869T2.</title>
        <authorList>
            <person name="Ho Y.-N."/>
            <person name="Chiang H.-M."/>
            <person name="Chao C.-P."/>
            <person name="Su C.-C."/>
            <person name="Hsu H.-F."/>
            <person name="Guo C.-T."/>
            <person name="Hsieh J.-L."/>
            <person name="Huang C.-C."/>
        </authorList>
    </citation>
    <scope>NUCLEOTIDE SEQUENCE [LARGE SCALE GENOMIC DNA]</scope>
    <source>
        <strain evidence="1">869T2</strain>
    </source>
</reference>
<dbReference type="AlphaFoldDB" id="A0A071MU08"/>
<gene>
    <name evidence="1" type="ORF">DT99_10155</name>
</gene>
<evidence type="ECO:0000313" key="1">
    <source>
        <dbReference type="EMBL" id="KEA59956.1"/>
    </source>
</evidence>